<keyword evidence="1" id="KW-0732">Signal</keyword>
<reference evidence="2 3" key="1">
    <citation type="submission" date="2021-05" db="EMBL/GenBank/DDBJ databases">
        <authorList>
            <person name="Zhang Z.D."/>
            <person name="Osman G."/>
        </authorList>
    </citation>
    <scope>NUCLEOTIDE SEQUENCE [LARGE SCALE GENOMIC DNA]</scope>
    <source>
        <strain evidence="2 3">KCTC 32217</strain>
    </source>
</reference>
<protein>
    <submittedName>
        <fullName evidence="2">Uncharacterized protein</fullName>
    </submittedName>
</protein>
<dbReference type="Proteomes" id="UP001319104">
    <property type="component" value="Unassembled WGS sequence"/>
</dbReference>
<feature type="signal peptide" evidence="1">
    <location>
        <begin position="1"/>
        <end position="19"/>
    </location>
</feature>
<dbReference type="RefSeq" id="WP_213945729.1">
    <property type="nucleotide sequence ID" value="NZ_JAHCMY010000007.1"/>
</dbReference>
<sequence>MKKILLGLLLCLVGNLSFAQLRVYNDMASGAPVMKDAFTGINGDHFFHDFAEGIIIHSKKDSAQNMQVRLNAHDHRLEYLKQGEVFSYGAKDIRGFIVNENGRNTYYTSEYVIPHLKDKAFTKVLAEGDEYKLIEFKHKVIVDDPNATYGAAAKKAFSDRVSHYIVKDEEVKQLSNRNKQLKEVFGDDYDRVKEIQKNSGLNLKDPDHLRVVVNFLNDEK</sequence>
<accession>A0AAP2CN89</accession>
<gene>
    <name evidence="2" type="ORF">KI659_12660</name>
</gene>
<comment type="caution">
    <text evidence="2">The sequence shown here is derived from an EMBL/GenBank/DDBJ whole genome shotgun (WGS) entry which is preliminary data.</text>
</comment>
<evidence type="ECO:0000256" key="1">
    <source>
        <dbReference type="SAM" id="SignalP"/>
    </source>
</evidence>
<evidence type="ECO:0000313" key="3">
    <source>
        <dbReference type="Proteomes" id="UP001319104"/>
    </source>
</evidence>
<name>A0AAP2CN89_9BACT</name>
<feature type="chain" id="PRO_5042949470" evidence="1">
    <location>
        <begin position="20"/>
        <end position="220"/>
    </location>
</feature>
<keyword evidence="3" id="KW-1185">Reference proteome</keyword>
<proteinExistence type="predicted"/>
<dbReference type="AlphaFoldDB" id="A0AAP2CN89"/>
<dbReference type="EMBL" id="JAHCMY010000007">
    <property type="protein sequence ID" value="MBS9524862.1"/>
    <property type="molecule type" value="Genomic_DNA"/>
</dbReference>
<evidence type="ECO:0000313" key="2">
    <source>
        <dbReference type="EMBL" id="MBS9524862.1"/>
    </source>
</evidence>
<organism evidence="2 3">
    <name type="scientific">Litoribacter ruber</name>
    <dbReference type="NCBI Taxonomy" id="702568"/>
    <lineage>
        <taxon>Bacteria</taxon>
        <taxon>Pseudomonadati</taxon>
        <taxon>Bacteroidota</taxon>
        <taxon>Cytophagia</taxon>
        <taxon>Cytophagales</taxon>
        <taxon>Cyclobacteriaceae</taxon>
        <taxon>Litoribacter</taxon>
    </lineage>
</organism>